<reference evidence="1 2" key="1">
    <citation type="journal article" date="2019" name="Int. J. Syst. Evol. Microbiol.">
        <title>The Global Catalogue of Microorganisms (GCM) 10K type strain sequencing project: providing services to taxonomists for standard genome sequencing and annotation.</title>
        <authorList>
            <consortium name="The Broad Institute Genomics Platform"/>
            <consortium name="The Broad Institute Genome Sequencing Center for Infectious Disease"/>
            <person name="Wu L."/>
            <person name="Ma J."/>
        </authorList>
    </citation>
    <scope>NUCLEOTIDE SEQUENCE [LARGE SCALE GENOMIC DNA]</scope>
    <source>
        <strain evidence="1 2">JCM 16330</strain>
    </source>
</reference>
<evidence type="ECO:0008006" key="3">
    <source>
        <dbReference type="Google" id="ProtNLM"/>
    </source>
</evidence>
<accession>A0AAV3S7T0</accession>
<protein>
    <recommendedName>
        <fullName evidence="3">Cupin domain-containing protein</fullName>
    </recommendedName>
</protein>
<comment type="caution">
    <text evidence="1">The sequence shown here is derived from an EMBL/GenBank/DDBJ whole genome shotgun (WGS) entry which is preliminary data.</text>
</comment>
<keyword evidence="2" id="KW-1185">Reference proteome</keyword>
<evidence type="ECO:0000313" key="1">
    <source>
        <dbReference type="EMBL" id="GAA0301901.1"/>
    </source>
</evidence>
<proteinExistence type="predicted"/>
<name>A0AAV3S7T0_9EURY</name>
<gene>
    <name evidence="1" type="ORF">GCM10009066_15050</name>
</gene>
<sequence>MKYHGETHNVNYYFVPTGRAEFLFGGERQAIVDRRDVGEMMVVGEMPAGVADQSHVEARQ</sequence>
<dbReference type="EMBL" id="BAAABL010000042">
    <property type="protein sequence ID" value="GAA0301901.1"/>
    <property type="molecule type" value="Genomic_DNA"/>
</dbReference>
<dbReference type="RefSeq" id="WP_211313439.1">
    <property type="nucleotide sequence ID" value="NZ_BAAABL010000042.1"/>
</dbReference>
<evidence type="ECO:0000313" key="2">
    <source>
        <dbReference type="Proteomes" id="UP001500837"/>
    </source>
</evidence>
<dbReference type="AlphaFoldDB" id="A0AAV3S7T0"/>
<organism evidence="1 2">
    <name type="scientific">Halarchaeum salinum</name>
    <dbReference type="NCBI Taxonomy" id="489912"/>
    <lineage>
        <taxon>Archaea</taxon>
        <taxon>Methanobacteriati</taxon>
        <taxon>Methanobacteriota</taxon>
        <taxon>Stenosarchaea group</taxon>
        <taxon>Halobacteria</taxon>
        <taxon>Halobacteriales</taxon>
        <taxon>Halobacteriaceae</taxon>
    </lineage>
</organism>
<dbReference type="Proteomes" id="UP001500837">
    <property type="component" value="Unassembled WGS sequence"/>
</dbReference>